<accession>A0AAV2NF24</accession>
<dbReference type="EMBL" id="OZ034837">
    <property type="protein sequence ID" value="CAL1678772.1"/>
    <property type="molecule type" value="Genomic_DNA"/>
</dbReference>
<name>A0AAV2NF24_9HYME</name>
<sequence length="109" mass="12587">MRNKKEVVDDGWADPDLEPLKFHHVPGARNQPLHRPRKLEHVPHNPFLPPPSGAMVFHDGSFEALRDEGDVGKKFRTRHGIRKPSSRMDKDRSLDLSNLTKLNLHGFRR</sequence>
<organism evidence="1 2">
    <name type="scientific">Lasius platythorax</name>
    <dbReference type="NCBI Taxonomy" id="488582"/>
    <lineage>
        <taxon>Eukaryota</taxon>
        <taxon>Metazoa</taxon>
        <taxon>Ecdysozoa</taxon>
        <taxon>Arthropoda</taxon>
        <taxon>Hexapoda</taxon>
        <taxon>Insecta</taxon>
        <taxon>Pterygota</taxon>
        <taxon>Neoptera</taxon>
        <taxon>Endopterygota</taxon>
        <taxon>Hymenoptera</taxon>
        <taxon>Apocrita</taxon>
        <taxon>Aculeata</taxon>
        <taxon>Formicoidea</taxon>
        <taxon>Formicidae</taxon>
        <taxon>Formicinae</taxon>
        <taxon>Lasius</taxon>
        <taxon>Lasius</taxon>
    </lineage>
</organism>
<reference evidence="1" key="1">
    <citation type="submission" date="2024-04" db="EMBL/GenBank/DDBJ databases">
        <authorList>
            <consortium name="Molecular Ecology Group"/>
        </authorList>
    </citation>
    <scope>NUCLEOTIDE SEQUENCE</scope>
</reference>
<protein>
    <submittedName>
        <fullName evidence="1">Uncharacterized protein</fullName>
    </submittedName>
</protein>
<dbReference type="Proteomes" id="UP001497644">
    <property type="component" value="Chromosome 14"/>
</dbReference>
<keyword evidence="2" id="KW-1185">Reference proteome</keyword>
<evidence type="ECO:0000313" key="1">
    <source>
        <dbReference type="EMBL" id="CAL1678772.1"/>
    </source>
</evidence>
<proteinExistence type="predicted"/>
<gene>
    <name evidence="1" type="ORF">LPLAT_LOCUS4549</name>
</gene>
<evidence type="ECO:0000313" key="2">
    <source>
        <dbReference type="Proteomes" id="UP001497644"/>
    </source>
</evidence>
<dbReference type="AlphaFoldDB" id="A0AAV2NF24"/>